<organism evidence="1 2">
    <name type="scientific">Necator americanus</name>
    <name type="common">Human hookworm</name>
    <dbReference type="NCBI Taxonomy" id="51031"/>
    <lineage>
        <taxon>Eukaryota</taxon>
        <taxon>Metazoa</taxon>
        <taxon>Ecdysozoa</taxon>
        <taxon>Nematoda</taxon>
        <taxon>Chromadorea</taxon>
        <taxon>Rhabditida</taxon>
        <taxon>Rhabditina</taxon>
        <taxon>Rhabditomorpha</taxon>
        <taxon>Strongyloidea</taxon>
        <taxon>Ancylostomatidae</taxon>
        <taxon>Bunostominae</taxon>
        <taxon>Necator</taxon>
    </lineage>
</organism>
<protein>
    <submittedName>
        <fullName evidence="1">Uncharacterized protein</fullName>
    </submittedName>
</protein>
<proteinExistence type="predicted"/>
<sequence length="146" mass="16538">MKFYVATRIALHDQSLTGSIAYRARQPNVRALTSELGHWLPSPTELRPLEPRLSKGTGLPAFCSVPFWIDFAERSRLGIRYRIAPLYSPRVCVVVLCCVSCRKDNAHVHSTCWESGVTSGKVKKDHNKVGREPRRRIKALVARGRR</sequence>
<dbReference type="Proteomes" id="UP001303046">
    <property type="component" value="Unassembled WGS sequence"/>
</dbReference>
<gene>
    <name evidence="1" type="primary">Necator_chrI.g1309</name>
    <name evidence="1" type="ORF">RB195_005183</name>
</gene>
<name>A0ABR1BQR0_NECAM</name>
<comment type="caution">
    <text evidence="1">The sequence shown here is derived from an EMBL/GenBank/DDBJ whole genome shotgun (WGS) entry which is preliminary data.</text>
</comment>
<keyword evidence="2" id="KW-1185">Reference proteome</keyword>
<accession>A0ABR1BQR0</accession>
<dbReference type="EMBL" id="JAVFWL010000001">
    <property type="protein sequence ID" value="KAK6727334.1"/>
    <property type="molecule type" value="Genomic_DNA"/>
</dbReference>
<evidence type="ECO:0000313" key="1">
    <source>
        <dbReference type="EMBL" id="KAK6727334.1"/>
    </source>
</evidence>
<reference evidence="1 2" key="1">
    <citation type="submission" date="2023-08" db="EMBL/GenBank/DDBJ databases">
        <title>A Necator americanus chromosomal reference genome.</title>
        <authorList>
            <person name="Ilik V."/>
            <person name="Petrzelkova K.J."/>
            <person name="Pardy F."/>
            <person name="Fuh T."/>
            <person name="Niatou-Singa F.S."/>
            <person name="Gouil Q."/>
            <person name="Baker L."/>
            <person name="Ritchie M.E."/>
            <person name="Jex A.R."/>
            <person name="Gazzola D."/>
            <person name="Li H."/>
            <person name="Toshio Fujiwara R."/>
            <person name="Zhan B."/>
            <person name="Aroian R.V."/>
            <person name="Pafco B."/>
            <person name="Schwarz E.M."/>
        </authorList>
    </citation>
    <scope>NUCLEOTIDE SEQUENCE [LARGE SCALE GENOMIC DNA]</scope>
    <source>
        <strain evidence="1 2">Aroian</strain>
        <tissue evidence="1">Whole animal</tissue>
    </source>
</reference>
<evidence type="ECO:0000313" key="2">
    <source>
        <dbReference type="Proteomes" id="UP001303046"/>
    </source>
</evidence>